<keyword evidence="4" id="KW-1185">Reference proteome</keyword>
<proteinExistence type="predicted"/>
<name>M9S9Q9_METAX</name>
<dbReference type="InterPro" id="IPR001322">
    <property type="entry name" value="Lamin_tail_dom"/>
</dbReference>
<reference evidence="3 4" key="1">
    <citation type="journal article" date="2012" name="J. Bacteriol.">
        <title>Genome sequence of 'Candidatus Methanomethylophilus alvus' Mx1201, a methanogenic archaeon from the human gut belonging to a seventh order of methanogens.</title>
        <authorList>
            <person name="Borrel G."/>
            <person name="Harris H.M."/>
            <person name="Tottey W."/>
            <person name="Mihajlovski A."/>
            <person name="Parisot N."/>
            <person name="Peyretaillade E."/>
            <person name="Peyret P."/>
            <person name="Gribaldo S."/>
            <person name="O'Toole P.W."/>
            <person name="Brugere J.F."/>
        </authorList>
    </citation>
    <scope>NUCLEOTIDE SEQUENCE [LARGE SCALE GENOMIC DNA]</scope>
    <source>
        <strain evidence="3 4">Mx1201</strain>
    </source>
</reference>
<keyword evidence="1" id="KW-0472">Membrane</keyword>
<dbReference type="HOGENOM" id="CLU_257854_0_0_2"/>
<dbReference type="Pfam" id="PF00932">
    <property type="entry name" value="LTD"/>
    <property type="match status" value="1"/>
</dbReference>
<protein>
    <recommendedName>
        <fullName evidence="2">LTD domain-containing protein</fullName>
    </recommendedName>
</protein>
<dbReference type="Proteomes" id="UP000012672">
    <property type="component" value="Chromosome"/>
</dbReference>
<dbReference type="eggNOG" id="arCOG08231">
    <property type="taxonomic scope" value="Archaea"/>
</dbReference>
<evidence type="ECO:0000259" key="2">
    <source>
        <dbReference type="PROSITE" id="PS51841"/>
    </source>
</evidence>
<evidence type="ECO:0000256" key="1">
    <source>
        <dbReference type="SAM" id="Phobius"/>
    </source>
</evidence>
<keyword evidence="1" id="KW-0812">Transmembrane</keyword>
<dbReference type="SUPFAM" id="SSF74853">
    <property type="entry name" value="Lamin A/C globular tail domain"/>
    <property type="match status" value="1"/>
</dbReference>
<dbReference type="PROSITE" id="PS51841">
    <property type="entry name" value="LTD"/>
    <property type="match status" value="1"/>
</dbReference>
<evidence type="ECO:0000313" key="3">
    <source>
        <dbReference type="EMBL" id="AGI85101.1"/>
    </source>
</evidence>
<organism evidence="3 4">
    <name type="scientific">Methanomethylophilus alvi (strain Mx1201)</name>
    <dbReference type="NCBI Taxonomy" id="1236689"/>
    <lineage>
        <taxon>Archaea</taxon>
        <taxon>Methanobacteriati</taxon>
        <taxon>Thermoplasmatota</taxon>
        <taxon>Thermoplasmata</taxon>
        <taxon>Methanomassiliicoccales</taxon>
        <taxon>Methanomethylophilaceae</taxon>
        <taxon>Methanomethylophilus</taxon>
    </lineage>
</organism>
<dbReference type="KEGG" id="max:MMALV_03560"/>
<accession>M9S9Q9</accession>
<dbReference type="InParanoid" id="M9S9Q9"/>
<gene>
    <name evidence="3" type="ORF">MMALV_03560</name>
</gene>
<evidence type="ECO:0000313" key="4">
    <source>
        <dbReference type="Proteomes" id="UP000012672"/>
    </source>
</evidence>
<feature type="domain" description="LTD" evidence="2">
    <location>
        <begin position="995"/>
        <end position="1096"/>
    </location>
</feature>
<sequence length="1342" mass="145704">MQYLGFLSVPGEIVGMVQRPGKIRSGREGSLPFALIAVAILIGASAYCAVAAGVDDAGRRTDNAESEMDRVSEAISGITGFIERGMGENVFCVSTDVSLGDMTQRSEVFEKRMSSWMDTMFPAEDSGVRVTMQSYEIGLEVQDLRMSSGYYAADGYVPAFIKAQGTVEAVFESESGTSHRTLYVVSDGSGALPLSSEAGTMFENILEDGGSVLSQMVSYQLTALAQYRIMNGYGAFAYYGDYGTDSVITEDDVRGAYSRALRAVESIVFRDADGGLMTGRADLAKAIVGDAEGRMQVNVSAVYAQALAAVADGIVGKWFDYFLGNKVLRLCDYVDDTLRNAWDSFTSFITGRNSFSAEPYIEEIVGDTDLGVGRYISMTIPPMDGTDAPPLTVYLDCPEHDLMGSDTVQNFKSYYRDDSNAIREWLYSVVNESIAQAAERKFTGTVVVDLDDSRRFSEVLYDAVTQAMDGASDAFASSMADTVGWHSYPDQFYAAIYDAVYRDRETIFHTDYGEFREKNRDTVFQAVLGHCENYAENRDDALDYAERMCEEAFDIQWNKDRFDEYVAAVDALMDKMEALKSVQSKKSSIIEKGCIGILRGGMLKADGAFDVSGHLAQICSMFSENIGINAAEGFTDLPDRSDFVLTGDGVSTERLKISVVSDPDASVGRPKTADCTHQNGLEDASGANYCTVFPVHLDDRVEYTVTSCGALSELLGISDSVVTGTSYVSMDLDIAAVSGWGLAGVDYEASADILHDLWRQLLKAAEPLLEPLRKALCLAGKTAEALWNVMTEISRYAASYVEELYEKIIAPLETLVSCIKERVNEVLGEKLYEVADGLSAIVDMTLKTQTIGFSYMGFVLKFTTDCASLSKSTKNLLKVEMSGNVGGDDVYAYLDIKLREKTPKTVVTGGIAVEGDGWKVSGTVDPTMTQTKHLFTLSGTFRGTAVDLVMPELVQYREIDIRLSDIPGIGTVLSNIPSPIAGTKIALDVGLDIKYSAPFETGVLINEIESNPEGDDVDNEWVEIINNTAATVDLSGWMLTTGRGRAYLIESAELPPGGRYVAEFEGIFLNNSNERLILMDRDKKIVDEISRFSDRDNDSKTYQRAADCSTEWGMYEGSKGTGNTSGTFGKDGIFMKDVADIMKNAAKRAMGELKHVTDVGGLSDLFTRIMQYALDDGIDRLSSCLVEASVFVSVEIQDITGTGCTGFEVYVKAGKEMAEDALKYLVGRAESMLLDIEDPYGVDLGTAACDDIYLGVTAYTGTAPPKFLPSSTIVRDVTVGLDVACNVSAVRSVLGDEGDGTWNMRAGVVIRGCPNGLIPSGLGADETMDSDLWLMRVSVGPS</sequence>
<dbReference type="STRING" id="1236689.MMALV_03560"/>
<feature type="transmembrane region" description="Helical" evidence="1">
    <location>
        <begin position="31"/>
        <end position="54"/>
    </location>
</feature>
<dbReference type="InterPro" id="IPR036415">
    <property type="entry name" value="Lamin_tail_dom_sf"/>
</dbReference>
<dbReference type="EMBL" id="CP004049">
    <property type="protein sequence ID" value="AGI85101.1"/>
    <property type="molecule type" value="Genomic_DNA"/>
</dbReference>
<keyword evidence="1" id="KW-1133">Transmembrane helix</keyword>